<sequence>MLASTLAQGCRNGGARNKGFNFPHKSQFLEKTWHKHENLKMIVLVIYHHPIASDMVSMLILRVCPAAKIFTANTFNQLDALMRKHHEPDFIFIEPQSTGFSGNLSLDYIARTAPNAKIIAVTDINSVGNPTSNISQGFLQVLDKTSNTAEVILELENIINPENNNLRTEDVSADHLRISKRHRQLIHLLDKGLTNREIAKYLGINESTVKVHFARMFKILNVKNRLQALHFAKRNGLIL</sequence>
<dbReference type="EMBL" id="JACYFT010000002">
    <property type="protein sequence ID" value="MBD8050450.1"/>
    <property type="molecule type" value="Genomic_DNA"/>
</dbReference>
<dbReference type="Proteomes" id="UP000647424">
    <property type="component" value="Unassembled WGS sequence"/>
</dbReference>
<feature type="domain" description="HTH luxR-type" evidence="3">
    <location>
        <begin position="171"/>
        <end position="236"/>
    </location>
</feature>
<evidence type="ECO:0000259" key="3">
    <source>
        <dbReference type="PROSITE" id="PS50043"/>
    </source>
</evidence>
<comment type="caution">
    <text evidence="5">The sequence shown here is derived from an EMBL/GenBank/DDBJ whole genome shotgun (WGS) entry which is preliminary data.</text>
</comment>
<dbReference type="Pfam" id="PF00196">
    <property type="entry name" value="GerE"/>
    <property type="match status" value="1"/>
</dbReference>
<keyword evidence="6" id="KW-1185">Reference proteome</keyword>
<dbReference type="GO" id="GO:0003677">
    <property type="term" value="F:DNA binding"/>
    <property type="evidence" value="ECO:0007669"/>
    <property type="project" value="UniProtKB-KW"/>
</dbReference>
<accession>A0A927ILS1</accession>
<evidence type="ECO:0000256" key="2">
    <source>
        <dbReference type="PROSITE-ProRule" id="PRU00169"/>
    </source>
</evidence>
<evidence type="ECO:0000313" key="6">
    <source>
        <dbReference type="Proteomes" id="UP000647424"/>
    </source>
</evidence>
<name>A0A927ILS1_9BURK</name>
<dbReference type="PROSITE" id="PS50110">
    <property type="entry name" value="RESPONSE_REGULATORY"/>
    <property type="match status" value="1"/>
</dbReference>
<dbReference type="InterPro" id="IPR016032">
    <property type="entry name" value="Sig_transdc_resp-reg_C-effctor"/>
</dbReference>
<dbReference type="PANTHER" id="PTHR45566">
    <property type="entry name" value="HTH-TYPE TRANSCRIPTIONAL REGULATOR YHJB-RELATED"/>
    <property type="match status" value="1"/>
</dbReference>
<dbReference type="PRINTS" id="PR00038">
    <property type="entry name" value="HTHLUXR"/>
</dbReference>
<dbReference type="InterPro" id="IPR001789">
    <property type="entry name" value="Sig_transdc_resp-reg_receiver"/>
</dbReference>
<dbReference type="SMART" id="SM00421">
    <property type="entry name" value="HTH_LUXR"/>
    <property type="match status" value="1"/>
</dbReference>
<evidence type="ECO:0000313" key="5">
    <source>
        <dbReference type="EMBL" id="MBD8050450.1"/>
    </source>
</evidence>
<dbReference type="AlphaFoldDB" id="A0A927ILS1"/>
<dbReference type="GO" id="GO:0000160">
    <property type="term" value="P:phosphorelay signal transduction system"/>
    <property type="evidence" value="ECO:0007669"/>
    <property type="project" value="InterPro"/>
</dbReference>
<gene>
    <name evidence="5" type="ORF">IC609_07830</name>
</gene>
<dbReference type="InterPro" id="IPR036388">
    <property type="entry name" value="WH-like_DNA-bd_sf"/>
</dbReference>
<organism evidence="5 6">
    <name type="scientific">Limnohabitans radicicola</name>
    <dbReference type="NCBI Taxonomy" id="2771427"/>
    <lineage>
        <taxon>Bacteria</taxon>
        <taxon>Pseudomonadati</taxon>
        <taxon>Pseudomonadota</taxon>
        <taxon>Betaproteobacteria</taxon>
        <taxon>Burkholderiales</taxon>
        <taxon>Comamonadaceae</taxon>
        <taxon>Limnohabitans</taxon>
    </lineage>
</organism>
<protein>
    <submittedName>
        <fullName evidence="5">Response regulator transcription factor</fullName>
    </submittedName>
</protein>
<evidence type="ECO:0000259" key="4">
    <source>
        <dbReference type="PROSITE" id="PS50110"/>
    </source>
</evidence>
<reference evidence="5" key="1">
    <citation type="submission" date="2020-09" db="EMBL/GenBank/DDBJ databases">
        <title>Genome seq and assembly of Limnohabitants sp.</title>
        <authorList>
            <person name="Chhetri G."/>
        </authorList>
    </citation>
    <scope>NUCLEOTIDE SEQUENCE</scope>
    <source>
        <strain evidence="5">JUR4</strain>
    </source>
</reference>
<dbReference type="PROSITE" id="PS50043">
    <property type="entry name" value="HTH_LUXR_2"/>
    <property type="match status" value="1"/>
</dbReference>
<dbReference type="Gene3D" id="1.10.10.10">
    <property type="entry name" value="Winged helix-like DNA-binding domain superfamily/Winged helix DNA-binding domain"/>
    <property type="match status" value="1"/>
</dbReference>
<feature type="domain" description="Response regulatory" evidence="4">
    <location>
        <begin position="42"/>
        <end position="159"/>
    </location>
</feature>
<dbReference type="SUPFAM" id="SSF46894">
    <property type="entry name" value="C-terminal effector domain of the bipartite response regulators"/>
    <property type="match status" value="1"/>
</dbReference>
<dbReference type="GO" id="GO:0006355">
    <property type="term" value="P:regulation of DNA-templated transcription"/>
    <property type="evidence" value="ECO:0007669"/>
    <property type="project" value="InterPro"/>
</dbReference>
<dbReference type="InterPro" id="IPR051015">
    <property type="entry name" value="EvgA-like"/>
</dbReference>
<proteinExistence type="predicted"/>
<dbReference type="RefSeq" id="WP_191818964.1">
    <property type="nucleotide sequence ID" value="NZ_JACYFT010000002.1"/>
</dbReference>
<dbReference type="InterPro" id="IPR000792">
    <property type="entry name" value="Tscrpt_reg_LuxR_C"/>
</dbReference>
<dbReference type="CDD" id="cd06170">
    <property type="entry name" value="LuxR_C_like"/>
    <property type="match status" value="1"/>
</dbReference>
<comment type="caution">
    <text evidence="2">Lacks conserved residue(s) required for the propagation of feature annotation.</text>
</comment>
<keyword evidence="1" id="KW-0238">DNA-binding</keyword>
<dbReference type="Gene3D" id="3.40.50.2300">
    <property type="match status" value="1"/>
</dbReference>
<dbReference type="SUPFAM" id="SSF52172">
    <property type="entry name" value="CheY-like"/>
    <property type="match status" value="1"/>
</dbReference>
<dbReference type="PANTHER" id="PTHR45566:SF1">
    <property type="entry name" value="HTH-TYPE TRANSCRIPTIONAL REGULATOR YHJB-RELATED"/>
    <property type="match status" value="1"/>
</dbReference>
<dbReference type="InterPro" id="IPR011006">
    <property type="entry name" value="CheY-like_superfamily"/>
</dbReference>
<evidence type="ECO:0000256" key="1">
    <source>
        <dbReference type="ARBA" id="ARBA00023125"/>
    </source>
</evidence>